<evidence type="ECO:0000259" key="10">
    <source>
        <dbReference type="PROSITE" id="PS50011"/>
    </source>
</evidence>
<feature type="binding site" evidence="8">
    <location>
        <position position="61"/>
    </location>
    <ligand>
        <name>ATP</name>
        <dbReference type="ChEBI" id="CHEBI:30616"/>
    </ligand>
</feature>
<dbReference type="InterPro" id="IPR041087">
    <property type="entry name" value="TBK1_ULD"/>
</dbReference>
<evidence type="ECO:0000256" key="1">
    <source>
        <dbReference type="ARBA" id="ARBA00004496"/>
    </source>
</evidence>
<evidence type="ECO:0000256" key="6">
    <source>
        <dbReference type="ARBA" id="ARBA00022777"/>
    </source>
</evidence>
<comment type="subcellular location">
    <subcellularLocation>
        <location evidence="1">Cytoplasm</location>
    </subcellularLocation>
</comment>
<dbReference type="InterPro" id="IPR000719">
    <property type="entry name" value="Prot_kinase_dom"/>
</dbReference>
<gene>
    <name evidence="11" type="ORF">ACJMK2_016051</name>
</gene>
<protein>
    <recommendedName>
        <fullName evidence="10">Protein kinase domain-containing protein</fullName>
    </recommendedName>
</protein>
<dbReference type="EMBL" id="JBJQND010000015">
    <property type="protein sequence ID" value="KAL3852400.1"/>
    <property type="molecule type" value="Genomic_DNA"/>
</dbReference>
<dbReference type="GO" id="GO:0004674">
    <property type="term" value="F:protein serine/threonine kinase activity"/>
    <property type="evidence" value="ECO:0007669"/>
    <property type="project" value="UniProtKB-KW"/>
</dbReference>
<dbReference type="Pfam" id="PF18396">
    <property type="entry name" value="TBK1_ULD"/>
    <property type="match status" value="1"/>
</dbReference>
<keyword evidence="9" id="KW-0175">Coiled coil</keyword>
<dbReference type="PANTHER" id="PTHR22969">
    <property type="entry name" value="IKB KINASE"/>
    <property type="match status" value="1"/>
</dbReference>
<reference evidence="11 12" key="1">
    <citation type="submission" date="2024-11" db="EMBL/GenBank/DDBJ databases">
        <title>Chromosome-level genome assembly of the freshwater bivalve Anodonta woodiana.</title>
        <authorList>
            <person name="Chen X."/>
        </authorList>
    </citation>
    <scope>NUCLEOTIDE SEQUENCE [LARGE SCALE GENOMIC DNA]</scope>
    <source>
        <strain evidence="11">MN2024</strain>
        <tissue evidence="11">Gills</tissue>
    </source>
</reference>
<dbReference type="GO" id="GO:0005524">
    <property type="term" value="F:ATP binding"/>
    <property type="evidence" value="ECO:0007669"/>
    <property type="project" value="UniProtKB-UniRule"/>
</dbReference>
<dbReference type="GO" id="GO:0005737">
    <property type="term" value="C:cytoplasm"/>
    <property type="evidence" value="ECO:0007669"/>
    <property type="project" value="UniProtKB-SubCell"/>
</dbReference>
<evidence type="ECO:0000256" key="5">
    <source>
        <dbReference type="ARBA" id="ARBA00022741"/>
    </source>
</evidence>
<proteinExistence type="predicted"/>
<organism evidence="11 12">
    <name type="scientific">Sinanodonta woodiana</name>
    <name type="common">Chinese pond mussel</name>
    <name type="synonym">Anodonta woodiana</name>
    <dbReference type="NCBI Taxonomy" id="1069815"/>
    <lineage>
        <taxon>Eukaryota</taxon>
        <taxon>Metazoa</taxon>
        <taxon>Spiralia</taxon>
        <taxon>Lophotrochozoa</taxon>
        <taxon>Mollusca</taxon>
        <taxon>Bivalvia</taxon>
        <taxon>Autobranchia</taxon>
        <taxon>Heteroconchia</taxon>
        <taxon>Palaeoheterodonta</taxon>
        <taxon>Unionida</taxon>
        <taxon>Unionoidea</taxon>
        <taxon>Unionidae</taxon>
        <taxon>Unioninae</taxon>
        <taxon>Sinanodonta</taxon>
    </lineage>
</organism>
<evidence type="ECO:0000256" key="8">
    <source>
        <dbReference type="PROSITE-ProRule" id="PRU10141"/>
    </source>
</evidence>
<dbReference type="InterPro" id="IPR051180">
    <property type="entry name" value="IKK"/>
</dbReference>
<sequence>MPNLYIAVFSRSSTRTLYSRTGVLKQSTTYIWNSADSIGKGSFAEVFFGRHKVTGMVVAIKEFHTSEYQHWILASQREVAALTELKHRNIVQLFGFEVEEITGARVLIMEYCSGGSVQTMLEEPEYAFGFPESEFIIFIGDIADGMEHLHIKGYIHRDIKPGNVLRAIQDDGRYGKYFPDMYGKVVLKRDPEGRYDARVDLWSIGVTLYHVATGQLPFQPYGGISNQETWHWMTLIKPKGMISGKQHQQGAQIIWSNQLDNTCHLSTTLQKQLVPTLARLIEVDPAYMLTFKEFILKIREIKKKILIVIFCFPIGKRICIYLETTDTYAQLQEHIASATEIPAVEQLILFGELEVSEVVESSAKVAEYPKMLLKSLLYVFHRQPLDSMRLEREEMPKFPDFANDADLDGDVKLAKKCSNVSFYISTVTAQIEERQENLVDGESKLRRHVYRRVKESEQFLPLLKKVIHEIHKRLDTICMVAASVTDMIEVLLQTQTGSNDVRDLREETLNISLKLSGTEIQSFREKIEVRVAEIEAYTSLLIQKIVEREKKVTAQCVVCSAAENCSLKANNIKEKIISITGTFRRHRQYGSLHPHEEFIHGCERKKLHDLCNQLLFMKERHCLVNLQLIFDVAVKETGLLTKHLLRAKKVEQNIRAVIESQEQLSKSLEKFQDEFRRKTEELKRKLLELNKEMEGPNGTTTSGDNPCLNLENARNVETTRTPSLITQLNHELQMLRDDTVRLQDLVLENTDILQRFLAKAKDPGDSLEELLGNS</sequence>
<comment type="caution">
    <text evidence="11">The sequence shown here is derived from an EMBL/GenBank/DDBJ whole genome shotgun (WGS) entry which is preliminary data.</text>
</comment>
<evidence type="ECO:0000256" key="7">
    <source>
        <dbReference type="ARBA" id="ARBA00022840"/>
    </source>
</evidence>
<dbReference type="InterPro" id="IPR017441">
    <property type="entry name" value="Protein_kinase_ATP_BS"/>
</dbReference>
<evidence type="ECO:0000313" key="11">
    <source>
        <dbReference type="EMBL" id="KAL3852400.1"/>
    </source>
</evidence>
<evidence type="ECO:0000256" key="2">
    <source>
        <dbReference type="ARBA" id="ARBA00022490"/>
    </source>
</evidence>
<evidence type="ECO:0000256" key="3">
    <source>
        <dbReference type="ARBA" id="ARBA00022527"/>
    </source>
</evidence>
<dbReference type="Pfam" id="PF00069">
    <property type="entry name" value="Pkinase"/>
    <property type="match status" value="1"/>
</dbReference>
<dbReference type="SUPFAM" id="SSF56112">
    <property type="entry name" value="Protein kinase-like (PK-like)"/>
    <property type="match status" value="1"/>
</dbReference>
<dbReference type="AlphaFoldDB" id="A0ABD3UVT6"/>
<keyword evidence="5 8" id="KW-0547">Nucleotide-binding</keyword>
<accession>A0ABD3UVT6</accession>
<evidence type="ECO:0000313" key="12">
    <source>
        <dbReference type="Proteomes" id="UP001634394"/>
    </source>
</evidence>
<keyword evidence="7 8" id="KW-0067">ATP-binding</keyword>
<evidence type="ECO:0000256" key="4">
    <source>
        <dbReference type="ARBA" id="ARBA00022679"/>
    </source>
</evidence>
<keyword evidence="3" id="KW-0723">Serine/threonine-protein kinase</keyword>
<keyword evidence="4" id="KW-0808">Transferase</keyword>
<dbReference type="PROSITE" id="PS50011">
    <property type="entry name" value="PROTEIN_KINASE_DOM"/>
    <property type="match status" value="1"/>
</dbReference>
<dbReference type="Gene3D" id="3.10.20.90">
    <property type="entry name" value="Phosphatidylinositol 3-kinase Catalytic Subunit, Chain A, domain 1"/>
    <property type="match status" value="1"/>
</dbReference>
<keyword evidence="2" id="KW-0963">Cytoplasm</keyword>
<dbReference type="Proteomes" id="UP001634394">
    <property type="component" value="Unassembled WGS sequence"/>
</dbReference>
<dbReference type="PANTHER" id="PTHR22969:SF15">
    <property type="entry name" value="FI05319P"/>
    <property type="match status" value="1"/>
</dbReference>
<dbReference type="Gene3D" id="1.10.510.10">
    <property type="entry name" value="Transferase(Phosphotransferase) domain 1"/>
    <property type="match status" value="2"/>
</dbReference>
<dbReference type="SMART" id="SM00220">
    <property type="entry name" value="S_TKc"/>
    <property type="match status" value="1"/>
</dbReference>
<keyword evidence="12" id="KW-1185">Reference proteome</keyword>
<name>A0ABD3UVT6_SINWO</name>
<feature type="coiled-coil region" evidence="9">
    <location>
        <begin position="661"/>
        <end position="692"/>
    </location>
</feature>
<dbReference type="InterPro" id="IPR011009">
    <property type="entry name" value="Kinase-like_dom_sf"/>
</dbReference>
<dbReference type="PROSITE" id="PS00107">
    <property type="entry name" value="PROTEIN_KINASE_ATP"/>
    <property type="match status" value="1"/>
</dbReference>
<dbReference type="Gene3D" id="1.20.1270.420">
    <property type="match status" value="1"/>
</dbReference>
<feature type="domain" description="Protein kinase" evidence="10">
    <location>
        <begin position="32"/>
        <end position="306"/>
    </location>
</feature>
<keyword evidence="6" id="KW-0418">Kinase</keyword>
<evidence type="ECO:0000256" key="9">
    <source>
        <dbReference type="SAM" id="Coils"/>
    </source>
</evidence>
<dbReference type="Gene3D" id="3.30.200.20">
    <property type="entry name" value="Phosphorylase Kinase, domain 1"/>
    <property type="match status" value="1"/>
</dbReference>